<comment type="caution">
    <text evidence="2">The sequence shown here is derived from an EMBL/GenBank/DDBJ whole genome shotgun (WGS) entry which is preliminary data.</text>
</comment>
<evidence type="ECO:0000313" key="2">
    <source>
        <dbReference type="EMBL" id="KAH9496940.1"/>
    </source>
</evidence>
<dbReference type="AlphaFoldDB" id="A0A922HNH9"/>
<accession>A0A922HNH9</accession>
<proteinExistence type="predicted"/>
<reference evidence="2" key="2">
    <citation type="journal article" date="2022" name="Res Sq">
        <title>Comparative Genomics Reveals Insights into the Divergent Evolution of Astigmatic Mites and Household Pest Adaptations.</title>
        <authorList>
            <person name="Xiong Q."/>
            <person name="Wan A.T.-Y."/>
            <person name="Liu X.-Y."/>
            <person name="Fung C.S.-H."/>
            <person name="Xiao X."/>
            <person name="Malainual N."/>
            <person name="Hou J."/>
            <person name="Wang L."/>
            <person name="Wang M."/>
            <person name="Yang K."/>
            <person name="Cui Y."/>
            <person name="Leung E."/>
            <person name="Nong W."/>
            <person name="Shin S.-K."/>
            <person name="Au S."/>
            <person name="Jeong K.Y."/>
            <person name="Chew F.T."/>
            <person name="Hui J."/>
            <person name="Leung T.F."/>
            <person name="Tungtrongchitr A."/>
            <person name="Zhong N."/>
            <person name="Liu Z."/>
            <person name="Tsui S."/>
        </authorList>
    </citation>
    <scope>NUCLEOTIDE SEQUENCE</scope>
    <source>
        <strain evidence="2">Derf</strain>
        <tissue evidence="2">Whole organism</tissue>
    </source>
</reference>
<dbReference type="Proteomes" id="UP000790347">
    <property type="component" value="Unassembled WGS sequence"/>
</dbReference>
<name>A0A922HNH9_DERFA</name>
<evidence type="ECO:0000256" key="1">
    <source>
        <dbReference type="SAM" id="MobiDB-lite"/>
    </source>
</evidence>
<evidence type="ECO:0000313" key="3">
    <source>
        <dbReference type="Proteomes" id="UP000790347"/>
    </source>
</evidence>
<feature type="region of interest" description="Disordered" evidence="1">
    <location>
        <begin position="1"/>
        <end position="24"/>
    </location>
</feature>
<gene>
    <name evidence="2" type="ORF">DERF_012961</name>
</gene>
<keyword evidence="3" id="KW-1185">Reference proteome</keyword>
<protein>
    <submittedName>
        <fullName evidence="2">Uncharacterized protein</fullName>
    </submittedName>
</protein>
<feature type="compositionally biased region" description="Low complexity" evidence="1">
    <location>
        <begin position="1"/>
        <end position="21"/>
    </location>
</feature>
<dbReference type="EMBL" id="ASGP02000007">
    <property type="protein sequence ID" value="KAH9496940.1"/>
    <property type="molecule type" value="Genomic_DNA"/>
</dbReference>
<sequence>MITSKSSEVSDSLSSVLVDPPSDNPGKCLESMIYTKLVVHLNLYVGVRWCIRILFDDDDNGGEKTKSSSPSLLELLHPKVDHFLIKIMNVGQPKYYCFG</sequence>
<organism evidence="2 3">
    <name type="scientific">Dermatophagoides farinae</name>
    <name type="common">American house dust mite</name>
    <dbReference type="NCBI Taxonomy" id="6954"/>
    <lineage>
        <taxon>Eukaryota</taxon>
        <taxon>Metazoa</taxon>
        <taxon>Ecdysozoa</taxon>
        <taxon>Arthropoda</taxon>
        <taxon>Chelicerata</taxon>
        <taxon>Arachnida</taxon>
        <taxon>Acari</taxon>
        <taxon>Acariformes</taxon>
        <taxon>Sarcoptiformes</taxon>
        <taxon>Astigmata</taxon>
        <taxon>Psoroptidia</taxon>
        <taxon>Analgoidea</taxon>
        <taxon>Pyroglyphidae</taxon>
        <taxon>Dermatophagoidinae</taxon>
        <taxon>Dermatophagoides</taxon>
    </lineage>
</organism>
<reference evidence="2" key="1">
    <citation type="submission" date="2013-05" db="EMBL/GenBank/DDBJ databases">
        <authorList>
            <person name="Yim A.K.Y."/>
            <person name="Chan T.F."/>
            <person name="Ji K.M."/>
            <person name="Liu X.Y."/>
            <person name="Zhou J.W."/>
            <person name="Li R.Q."/>
            <person name="Yang K.Y."/>
            <person name="Li J."/>
            <person name="Li M."/>
            <person name="Law P.T.W."/>
            <person name="Wu Y.L."/>
            <person name="Cai Z.L."/>
            <person name="Qin H."/>
            <person name="Bao Y."/>
            <person name="Leung R.K.K."/>
            <person name="Ng P.K.S."/>
            <person name="Zou J."/>
            <person name="Zhong X.J."/>
            <person name="Ran P.X."/>
            <person name="Zhong N.S."/>
            <person name="Liu Z.G."/>
            <person name="Tsui S.K.W."/>
        </authorList>
    </citation>
    <scope>NUCLEOTIDE SEQUENCE</scope>
    <source>
        <strain evidence="2">Derf</strain>
        <tissue evidence="2">Whole organism</tissue>
    </source>
</reference>